<dbReference type="Pfam" id="PF03712">
    <property type="entry name" value="Cu2_monoox_C"/>
    <property type="match status" value="1"/>
</dbReference>
<dbReference type="WBParaSite" id="Gr19_v10_g17042.t1">
    <property type="protein sequence ID" value="Gr19_v10_g17042.t1"/>
    <property type="gene ID" value="Gr19_v10_g17042"/>
</dbReference>
<dbReference type="InterPro" id="IPR036939">
    <property type="entry name" value="Cu2_ascorb_mOase_N_sf"/>
</dbReference>
<dbReference type="InterPro" id="IPR000720">
    <property type="entry name" value="PHM/PAL"/>
</dbReference>
<evidence type="ECO:0000256" key="9">
    <source>
        <dbReference type="ARBA" id="ARBA00023180"/>
    </source>
</evidence>
<feature type="domain" description="Copper type II ascorbate-dependent monooxygenase N-terminal" evidence="19">
    <location>
        <begin position="46"/>
        <end position="155"/>
    </location>
</feature>
<dbReference type="GO" id="GO:0004598">
    <property type="term" value="F:peptidylamidoglycolate lyase activity"/>
    <property type="evidence" value="ECO:0007669"/>
    <property type="project" value="UniProtKB-EC"/>
</dbReference>
<keyword evidence="21" id="KW-1185">Reference proteome</keyword>
<evidence type="ECO:0000256" key="8">
    <source>
        <dbReference type="ARBA" id="ARBA00023157"/>
    </source>
</evidence>
<dbReference type="InterPro" id="IPR000323">
    <property type="entry name" value="Cu2_ascorb_mOase_N"/>
</dbReference>
<keyword evidence="17" id="KW-0472">Membrane</keyword>
<dbReference type="InterPro" id="IPR001258">
    <property type="entry name" value="NHL_repeat"/>
</dbReference>
<feature type="disulfide bond" evidence="14">
    <location>
        <begin position="274"/>
        <end position="296"/>
    </location>
</feature>
<dbReference type="GO" id="GO:0004504">
    <property type="term" value="F:peptidylglycine monooxygenase activity"/>
    <property type="evidence" value="ECO:0007669"/>
    <property type="project" value="UniProtKB-EC"/>
</dbReference>
<dbReference type="InterPro" id="IPR024548">
    <property type="entry name" value="Cu2_monoox_C"/>
</dbReference>
<evidence type="ECO:0000256" key="11">
    <source>
        <dbReference type="ARBA" id="ARBA00023268"/>
    </source>
</evidence>
<comment type="catalytic activity">
    <reaction evidence="1">
        <text>a [peptide]-C-terminal (2S)-2-hydroxyglycine = a [peptide]-C-terminal amide + glyoxylate</text>
        <dbReference type="Rhea" id="RHEA:20924"/>
        <dbReference type="Rhea" id="RHEA-COMP:13485"/>
        <dbReference type="Rhea" id="RHEA-COMP:15321"/>
        <dbReference type="ChEBI" id="CHEBI:36655"/>
        <dbReference type="ChEBI" id="CHEBI:137001"/>
        <dbReference type="ChEBI" id="CHEBI:142768"/>
        <dbReference type="EC" id="4.3.2.5"/>
    </reaction>
</comment>
<dbReference type="GO" id="GO:0005507">
    <property type="term" value="F:copper ion binding"/>
    <property type="evidence" value="ECO:0007669"/>
    <property type="project" value="InterPro"/>
</dbReference>
<keyword evidence="6 18" id="KW-0732">Signal</keyword>
<evidence type="ECO:0000256" key="13">
    <source>
        <dbReference type="PIRSR" id="PIRSR600720-2"/>
    </source>
</evidence>
<dbReference type="GO" id="GO:0006518">
    <property type="term" value="P:peptide metabolic process"/>
    <property type="evidence" value="ECO:0007669"/>
    <property type="project" value="InterPro"/>
</dbReference>
<evidence type="ECO:0000256" key="17">
    <source>
        <dbReference type="SAM" id="Phobius"/>
    </source>
</evidence>
<dbReference type="PANTHER" id="PTHR10680">
    <property type="entry name" value="PEPTIDYL-GLYCINE ALPHA-AMIDATING MONOOXYGENASE"/>
    <property type="match status" value="1"/>
</dbReference>
<dbReference type="SUPFAM" id="SSF63825">
    <property type="entry name" value="YWTD domain"/>
    <property type="match status" value="1"/>
</dbReference>
<dbReference type="Pfam" id="PF01082">
    <property type="entry name" value="Cu2_monooxygen"/>
    <property type="match status" value="1"/>
</dbReference>
<dbReference type="PROSITE" id="PS51125">
    <property type="entry name" value="NHL"/>
    <property type="match status" value="2"/>
</dbReference>
<comment type="cofactor">
    <cofactor evidence="13">
        <name>Cu(2+)</name>
        <dbReference type="ChEBI" id="CHEBI:29036"/>
    </cofactor>
    <text evidence="13">Binds 2 Cu(2+) ions per subunit.</text>
</comment>
<evidence type="ECO:0000256" key="14">
    <source>
        <dbReference type="PIRSR" id="PIRSR600720-3"/>
    </source>
</evidence>
<feature type="binding site" evidence="13">
    <location>
        <position position="85"/>
    </location>
    <ligand>
        <name>Cu(2+)</name>
        <dbReference type="ChEBI" id="CHEBI:29036"/>
        <label>1</label>
        <note>catalytic</note>
    </ligand>
</feature>
<evidence type="ECO:0000259" key="19">
    <source>
        <dbReference type="Pfam" id="PF01082"/>
    </source>
</evidence>
<dbReference type="PRINTS" id="PR00790">
    <property type="entry name" value="PAMONOXGNASE"/>
</dbReference>
<dbReference type="Gene3D" id="2.60.120.310">
    <property type="entry name" value="Copper type II, ascorbate-dependent monooxygenase, N-terminal domain"/>
    <property type="match status" value="1"/>
</dbReference>
<feature type="domain" description="Copper type II ascorbate-dependent monooxygenase C-terminal" evidence="20">
    <location>
        <begin position="180"/>
        <end position="306"/>
    </location>
</feature>
<evidence type="ECO:0000256" key="18">
    <source>
        <dbReference type="SAM" id="SignalP"/>
    </source>
</evidence>
<dbReference type="Pfam" id="PF01436">
    <property type="entry name" value="NHL"/>
    <property type="match status" value="2"/>
</dbReference>
<dbReference type="AlphaFoldDB" id="A0A914HHP6"/>
<evidence type="ECO:0000256" key="16">
    <source>
        <dbReference type="SAM" id="MobiDB-lite"/>
    </source>
</evidence>
<keyword evidence="5 13" id="KW-0479">Metal-binding</keyword>
<protein>
    <submittedName>
        <fullName evidence="22">Peptidylglycine monooxygenase</fullName>
    </submittedName>
</protein>
<dbReference type="InterPro" id="IPR008977">
    <property type="entry name" value="PHM/PNGase_F_dom_sf"/>
</dbReference>
<comment type="cofactor">
    <cofactor evidence="2">
        <name>Zn(2+)</name>
        <dbReference type="ChEBI" id="CHEBI:29105"/>
    </cofactor>
</comment>
<dbReference type="InterPro" id="IPR014784">
    <property type="entry name" value="Cu2_ascorb_mOase-like_C"/>
</dbReference>
<dbReference type="Proteomes" id="UP000887572">
    <property type="component" value="Unplaced"/>
</dbReference>
<dbReference type="Gene3D" id="2.120.10.30">
    <property type="entry name" value="TolB, C-terminal domain"/>
    <property type="match status" value="1"/>
</dbReference>
<evidence type="ECO:0000256" key="10">
    <source>
        <dbReference type="ARBA" id="ARBA00023239"/>
    </source>
</evidence>
<keyword evidence="13" id="KW-0186">Copper</keyword>
<dbReference type="CDD" id="cd14958">
    <property type="entry name" value="NHL_PAL_like"/>
    <property type="match status" value="1"/>
</dbReference>
<feature type="signal peptide" evidence="18">
    <location>
        <begin position="1"/>
        <end position="31"/>
    </location>
</feature>
<keyword evidence="7" id="KW-0677">Repeat</keyword>
<dbReference type="InterPro" id="IPR011042">
    <property type="entry name" value="6-blade_b-propeller_TolB-like"/>
</dbReference>
<feature type="compositionally biased region" description="Acidic residues" evidence="16">
    <location>
        <begin position="795"/>
        <end position="806"/>
    </location>
</feature>
<reference evidence="22" key="1">
    <citation type="submission" date="2022-11" db="UniProtKB">
        <authorList>
            <consortium name="WormBaseParasite"/>
        </authorList>
    </citation>
    <scope>IDENTIFICATION</scope>
</reference>
<feature type="repeat" description="NHL" evidence="15">
    <location>
        <begin position="556"/>
        <end position="589"/>
    </location>
</feature>
<comment type="similarity">
    <text evidence="3">In the C-terminal section; belongs to the peptidyl-alpha-hydroxyglycine alpha-amidating lyase family.</text>
</comment>
<evidence type="ECO:0000259" key="20">
    <source>
        <dbReference type="Pfam" id="PF03712"/>
    </source>
</evidence>
<proteinExistence type="inferred from homology"/>
<evidence type="ECO:0000256" key="4">
    <source>
        <dbReference type="ARBA" id="ARBA00010263"/>
    </source>
</evidence>
<feature type="binding site" evidence="13">
    <location>
        <position position="152"/>
    </location>
    <ligand>
        <name>Cu(2+)</name>
        <dbReference type="ChEBI" id="CHEBI:29036"/>
        <label>1</label>
        <note>catalytic</note>
    </ligand>
</feature>
<feature type="chain" id="PRO_5037068450" evidence="18">
    <location>
        <begin position="32"/>
        <end position="829"/>
    </location>
</feature>
<feature type="transmembrane region" description="Helical" evidence="17">
    <location>
        <begin position="741"/>
        <end position="766"/>
    </location>
</feature>
<keyword evidence="9" id="KW-0325">Glycoprotein</keyword>
<keyword evidence="8 14" id="KW-1015">Disulfide bond</keyword>
<evidence type="ECO:0000313" key="22">
    <source>
        <dbReference type="WBParaSite" id="Gr19_v10_g17042.t1"/>
    </source>
</evidence>
<dbReference type="Gene3D" id="2.60.120.230">
    <property type="match status" value="1"/>
</dbReference>
<evidence type="ECO:0000256" key="7">
    <source>
        <dbReference type="ARBA" id="ARBA00022737"/>
    </source>
</evidence>
<sequence length="829" mass="91888">MLTFTGIDAMRCFSSPLPHFLLSILVAFSAAASVRRLPSEELKRFDIQIQGYTPSQDDDYVAVAVKAESGYIVEFEPFAHAERVHHMLLYGCSSPAYTDRNFWQGMATCGDGGSHILYAWARNAPSLKLPKDVSFAIGNEGDPVQYVVLQIHYAKQFAGNVRDFSGLTLHLSSTKSRFLAGVYLFLSGDSILPGHAAFFTNMSCTYNSDTKLYPFAFRTHTHQMGRMVSAYVKKSDGEWYQIGKRNPQWPQLFQPRDNPGKLVISKGDFMAGTCRYDSSDKHEIVPMGSMGMNEMCNFYMMFYWDAVAADPFPYGAGCFGDQSPDGMKEYPNDGFTLLPTHADWEHTAHQSARAFGVVERERLTALGGERLGQVAGLAVERHSGDLWILHRAGRVWDANTFDGENRLTEHKPIGRSVILVARKDNGPGGKLRLLAKFGRDLFYLPHGIFVEGTGAVGGTAETVVFTTDVGSHQVIKWRISGKKLTQIWALGEKFVPGSDHAHFCKPAGVAVHSVDGTIFVADGYCNNRVVKFSADGKFLAQFGHGVTRYAAQLRLGEFSLPHDIALDERGGRVFVADRENGRVQTFDERGEPRFEVRRADLFPSVYSAHYHTGVGLLFVPGTPMFTQSGQAQEIAIYVVPQAVLANATRPQIQYAFRGQSEPFRLPHVLRCWGPQIYVGEIANGEGVLWSLEIQSETANASAVTADSEREMHSKHSTSSKSALSDRKFADGIRRFSHYSDFVYGSSALMLLLVLCCGCCALFLLIWRCYCGRGDQDALDRKGFKPLRTFELLDEDELISEESDAEPDEKSKMPPPETVEGGAGQRESGL</sequence>
<evidence type="ECO:0000256" key="5">
    <source>
        <dbReference type="ARBA" id="ARBA00022723"/>
    </source>
</evidence>
<feature type="disulfide bond" evidence="14">
    <location>
        <begin position="204"/>
        <end position="318"/>
    </location>
</feature>
<evidence type="ECO:0000256" key="6">
    <source>
        <dbReference type="ARBA" id="ARBA00022729"/>
    </source>
</evidence>
<feature type="region of interest" description="Disordered" evidence="16">
    <location>
        <begin position="795"/>
        <end position="829"/>
    </location>
</feature>
<evidence type="ECO:0000256" key="2">
    <source>
        <dbReference type="ARBA" id="ARBA00001947"/>
    </source>
</evidence>
<evidence type="ECO:0000313" key="21">
    <source>
        <dbReference type="Proteomes" id="UP000887572"/>
    </source>
</evidence>
<feature type="disulfide bond" evidence="14">
    <location>
        <begin position="92"/>
        <end position="109"/>
    </location>
</feature>
<keyword evidence="11" id="KW-0511">Multifunctional enzyme</keyword>
<keyword evidence="17" id="KW-1133">Transmembrane helix</keyword>
<name>A0A914HHP6_GLORO</name>
<accession>A0A914HHP6</accession>
<comment type="catalytic activity">
    <reaction evidence="12">
        <text>a [peptide]-C-terminal glycine + 2 L-ascorbate + O2 = a [peptide]-C-terminal (2S)-2-hydroxyglycine + 2 monodehydro-L-ascorbate radical + H2O</text>
        <dbReference type="Rhea" id="RHEA:21452"/>
        <dbReference type="Rhea" id="RHEA-COMP:13486"/>
        <dbReference type="Rhea" id="RHEA-COMP:15321"/>
        <dbReference type="ChEBI" id="CHEBI:15377"/>
        <dbReference type="ChEBI" id="CHEBI:15379"/>
        <dbReference type="ChEBI" id="CHEBI:38290"/>
        <dbReference type="ChEBI" id="CHEBI:59513"/>
        <dbReference type="ChEBI" id="CHEBI:137000"/>
        <dbReference type="ChEBI" id="CHEBI:142768"/>
        <dbReference type="EC" id="1.14.17.3"/>
    </reaction>
</comment>
<comment type="similarity">
    <text evidence="4">In the N-terminal section; belongs to the copper type II ascorbate-dependent monooxygenase family.</text>
</comment>
<dbReference type="GO" id="GO:0016020">
    <property type="term" value="C:membrane"/>
    <property type="evidence" value="ECO:0007669"/>
    <property type="project" value="InterPro"/>
</dbReference>
<dbReference type="GO" id="GO:0005576">
    <property type="term" value="C:extracellular region"/>
    <property type="evidence" value="ECO:0007669"/>
    <property type="project" value="TreeGrafter"/>
</dbReference>
<dbReference type="PANTHER" id="PTHR10680:SF14">
    <property type="entry name" value="PEPTIDYL-GLYCINE ALPHA-AMIDATING MONOOXYGENASE"/>
    <property type="match status" value="1"/>
</dbReference>
<keyword evidence="10" id="KW-0456">Lyase</keyword>
<evidence type="ECO:0000256" key="1">
    <source>
        <dbReference type="ARBA" id="ARBA00000686"/>
    </source>
</evidence>
<dbReference type="SUPFAM" id="SSF49742">
    <property type="entry name" value="PHM/PNGase F"/>
    <property type="match status" value="2"/>
</dbReference>
<evidence type="ECO:0000256" key="12">
    <source>
        <dbReference type="ARBA" id="ARBA00048431"/>
    </source>
</evidence>
<evidence type="ECO:0000256" key="15">
    <source>
        <dbReference type="PROSITE-ProRule" id="PRU00504"/>
    </source>
</evidence>
<feature type="binding site" evidence="13">
    <location>
        <position position="222"/>
    </location>
    <ligand>
        <name>Cu(2+)</name>
        <dbReference type="ChEBI" id="CHEBI:29036"/>
        <label>1</label>
        <note>catalytic</note>
    </ligand>
</feature>
<organism evidence="21 22">
    <name type="scientific">Globodera rostochiensis</name>
    <name type="common">Golden nematode worm</name>
    <name type="synonym">Heterodera rostochiensis</name>
    <dbReference type="NCBI Taxonomy" id="31243"/>
    <lineage>
        <taxon>Eukaryota</taxon>
        <taxon>Metazoa</taxon>
        <taxon>Ecdysozoa</taxon>
        <taxon>Nematoda</taxon>
        <taxon>Chromadorea</taxon>
        <taxon>Rhabditida</taxon>
        <taxon>Tylenchina</taxon>
        <taxon>Tylenchomorpha</taxon>
        <taxon>Tylenchoidea</taxon>
        <taxon>Heteroderidae</taxon>
        <taxon>Heteroderinae</taxon>
        <taxon>Globodera</taxon>
    </lineage>
</organism>
<feature type="binding site" evidence="13">
    <location>
        <position position="295"/>
    </location>
    <ligand>
        <name>Cu(2+)</name>
        <dbReference type="ChEBI" id="CHEBI:29036"/>
        <label>1</label>
        <note>catalytic</note>
    </ligand>
</feature>
<feature type="binding site" evidence="13">
    <location>
        <position position="86"/>
    </location>
    <ligand>
        <name>Cu(2+)</name>
        <dbReference type="ChEBI" id="CHEBI:29036"/>
        <label>1</label>
        <note>catalytic</note>
    </ligand>
</feature>
<feature type="repeat" description="NHL" evidence="15">
    <location>
        <begin position="495"/>
        <end position="535"/>
    </location>
</feature>
<evidence type="ECO:0000256" key="3">
    <source>
        <dbReference type="ARBA" id="ARBA00006026"/>
    </source>
</evidence>
<keyword evidence="17" id="KW-0812">Transmembrane</keyword>
<feature type="binding site" evidence="13">
    <location>
        <position position="220"/>
    </location>
    <ligand>
        <name>Cu(2+)</name>
        <dbReference type="ChEBI" id="CHEBI:29036"/>
        <label>1</label>
        <note>catalytic</note>
    </ligand>
</feature>